<dbReference type="PANTHER" id="PTHR30625:SF15">
    <property type="entry name" value="BIOPOLYMER TRANSPORT PROTEIN EXBB"/>
    <property type="match status" value="1"/>
</dbReference>
<feature type="transmembrane region" description="Helical" evidence="9">
    <location>
        <begin position="108"/>
        <end position="129"/>
    </location>
</feature>
<sequence length="159" mass="17533">MNLLEFIDKGGIIVYILIFLNIIGFTIIIWKFTTLPQVNKTIAKIASRLDFNHSVNAQIEYEVKKLESGLVIIKNIAIISPLLGLLGTVVGIYSSFEEITIKGLGDPTIFSGGIAVALITTIAGIIVSIPHQIAYNHFISLVDKIEIKAKKELVKEENR</sequence>
<name>A0A2S9SPV3_9BACT</name>
<evidence type="ECO:0000313" key="12">
    <source>
        <dbReference type="EMBL" id="QNM90541.1"/>
    </source>
</evidence>
<dbReference type="AlphaFoldDB" id="A0A2S9SPV3"/>
<evidence type="ECO:0000256" key="1">
    <source>
        <dbReference type="ARBA" id="ARBA00004429"/>
    </source>
</evidence>
<dbReference type="EMBL" id="CP060693">
    <property type="protein sequence ID" value="QNM90541.1"/>
    <property type="molecule type" value="Genomic_DNA"/>
</dbReference>
<evidence type="ECO:0000256" key="9">
    <source>
        <dbReference type="SAM" id="Phobius"/>
    </source>
</evidence>
<dbReference type="InterPro" id="IPR002898">
    <property type="entry name" value="MotA_ExbB_proton_chnl"/>
</dbReference>
<dbReference type="RefSeq" id="WP_105908642.1">
    <property type="nucleotide sequence ID" value="NZ_CP060693.1"/>
</dbReference>
<proteinExistence type="inferred from homology"/>
<keyword evidence="2 8" id="KW-0813">Transport</keyword>
<keyword evidence="5 8" id="KW-0653">Protein transport</keyword>
<keyword evidence="3" id="KW-1003">Cell membrane</keyword>
<keyword evidence="4 9" id="KW-0812">Transmembrane</keyword>
<keyword evidence="7 9" id="KW-0472">Membrane</keyword>
<feature type="transmembrane region" description="Helical" evidence="9">
    <location>
        <begin position="12"/>
        <end position="30"/>
    </location>
</feature>
<evidence type="ECO:0000313" key="13">
    <source>
        <dbReference type="Proteomes" id="UP000239065"/>
    </source>
</evidence>
<protein>
    <submittedName>
        <fullName evidence="11">Biopolymer transporter ExbB</fullName>
    </submittedName>
    <submittedName>
        <fullName evidence="12">MotA/TolQ/ExbB proton channel family protein</fullName>
    </submittedName>
</protein>
<dbReference type="GO" id="GO:0017038">
    <property type="term" value="P:protein import"/>
    <property type="evidence" value="ECO:0007669"/>
    <property type="project" value="TreeGrafter"/>
</dbReference>
<evidence type="ECO:0000259" key="10">
    <source>
        <dbReference type="Pfam" id="PF01618"/>
    </source>
</evidence>
<evidence type="ECO:0000256" key="4">
    <source>
        <dbReference type="ARBA" id="ARBA00022692"/>
    </source>
</evidence>
<gene>
    <name evidence="11" type="ORF">CJ669_03050</name>
    <name evidence="12" type="ORF">HOO34_02055</name>
</gene>
<reference evidence="12 14" key="2">
    <citation type="journal article" date="2020" name="Front. Microbiol.">
        <title>Genomic Analysis and Antimicrobial Resistance of Aliarcobacter cryaerophilus Strains From German Water Poultry.</title>
        <authorList>
            <person name="Muller E."/>
            <person name="Hotzel H."/>
            <person name="Ahlers C."/>
            <person name="Hanel I."/>
            <person name="Tomaso H."/>
            <person name="Abdel-Glil M.Y."/>
        </authorList>
    </citation>
    <scope>NUCLEOTIDE SEQUENCE [LARGE SCALE GENOMIC DNA]</scope>
    <source>
        <strain evidence="12 14">16CS1285-4</strain>
    </source>
</reference>
<evidence type="ECO:0000256" key="3">
    <source>
        <dbReference type="ARBA" id="ARBA00022475"/>
    </source>
</evidence>
<evidence type="ECO:0000256" key="2">
    <source>
        <dbReference type="ARBA" id="ARBA00022448"/>
    </source>
</evidence>
<evidence type="ECO:0000313" key="11">
    <source>
        <dbReference type="EMBL" id="PRM88625.1"/>
    </source>
</evidence>
<reference evidence="11 13" key="1">
    <citation type="submission" date="2017-09" db="EMBL/GenBank/DDBJ databases">
        <title>Reassesment of A. cryaerophilus.</title>
        <authorList>
            <person name="Perez-Cataluna A."/>
            <person name="Collado L."/>
            <person name="Salgado O."/>
            <person name="Lefinanco V."/>
            <person name="Figueras M.J."/>
        </authorList>
    </citation>
    <scope>NUCLEOTIDE SEQUENCE [LARGE SCALE GENOMIC DNA]</scope>
    <source>
        <strain evidence="11 13">LMG 9861</strain>
    </source>
</reference>
<evidence type="ECO:0000256" key="8">
    <source>
        <dbReference type="RuleBase" id="RU004057"/>
    </source>
</evidence>
<dbReference type="EMBL" id="NXGJ01000002">
    <property type="protein sequence ID" value="PRM88625.1"/>
    <property type="molecule type" value="Genomic_DNA"/>
</dbReference>
<evidence type="ECO:0000256" key="7">
    <source>
        <dbReference type="ARBA" id="ARBA00023136"/>
    </source>
</evidence>
<dbReference type="Proteomes" id="UP000239065">
    <property type="component" value="Unassembled WGS sequence"/>
</dbReference>
<organism evidence="11 13">
    <name type="scientific">Aliarcobacter cryaerophilus</name>
    <dbReference type="NCBI Taxonomy" id="28198"/>
    <lineage>
        <taxon>Bacteria</taxon>
        <taxon>Pseudomonadati</taxon>
        <taxon>Campylobacterota</taxon>
        <taxon>Epsilonproteobacteria</taxon>
        <taxon>Campylobacterales</taxon>
        <taxon>Arcobacteraceae</taxon>
        <taxon>Aliarcobacter</taxon>
    </lineage>
</organism>
<dbReference type="Proteomes" id="UP000515842">
    <property type="component" value="Chromosome"/>
</dbReference>
<dbReference type="PANTHER" id="PTHR30625">
    <property type="entry name" value="PROTEIN TOLQ"/>
    <property type="match status" value="1"/>
</dbReference>
<feature type="transmembrane region" description="Helical" evidence="9">
    <location>
        <begin position="72"/>
        <end position="96"/>
    </location>
</feature>
<evidence type="ECO:0000256" key="5">
    <source>
        <dbReference type="ARBA" id="ARBA00022927"/>
    </source>
</evidence>
<accession>A0A2S9SPV3</accession>
<dbReference type="GO" id="GO:0005886">
    <property type="term" value="C:plasma membrane"/>
    <property type="evidence" value="ECO:0007669"/>
    <property type="project" value="UniProtKB-SubCell"/>
</dbReference>
<feature type="domain" description="MotA/TolQ/ExbB proton channel" evidence="10">
    <location>
        <begin position="47"/>
        <end position="146"/>
    </location>
</feature>
<comment type="subcellular location">
    <subcellularLocation>
        <location evidence="1">Cell inner membrane</location>
        <topology evidence="1">Multi-pass membrane protein</topology>
    </subcellularLocation>
    <subcellularLocation>
        <location evidence="8">Membrane</location>
        <topology evidence="8">Multi-pass membrane protein</topology>
    </subcellularLocation>
</comment>
<keyword evidence="6 9" id="KW-1133">Transmembrane helix</keyword>
<dbReference type="InterPro" id="IPR050790">
    <property type="entry name" value="ExbB/TolQ_transport"/>
</dbReference>
<dbReference type="Pfam" id="PF01618">
    <property type="entry name" value="MotA_ExbB"/>
    <property type="match status" value="1"/>
</dbReference>
<evidence type="ECO:0000313" key="14">
    <source>
        <dbReference type="Proteomes" id="UP000515842"/>
    </source>
</evidence>
<comment type="similarity">
    <text evidence="8">Belongs to the exbB/tolQ family.</text>
</comment>
<evidence type="ECO:0000256" key="6">
    <source>
        <dbReference type="ARBA" id="ARBA00022989"/>
    </source>
</evidence>